<evidence type="ECO:0000313" key="2">
    <source>
        <dbReference type="Proteomes" id="UP000011991"/>
    </source>
</evidence>
<evidence type="ECO:0000313" key="1">
    <source>
        <dbReference type="EMBL" id="EMI18138.1"/>
    </source>
</evidence>
<sequence length="70" mass="7999">MENRETSRCWKPAFLKDSRSAPKPFKLCVPLRPDESPYFVDKPPQPIAVMLSTDNSSINGFCELQTLTLR</sequence>
<reference evidence="1 2" key="1">
    <citation type="journal article" date="2013" name="Mar. Genomics">
        <title>Expression of sulfatases in Rhodopirellula baltica and the diversity of sulfatases in the genus Rhodopirellula.</title>
        <authorList>
            <person name="Wegner C.E."/>
            <person name="Richter-Heitmann T."/>
            <person name="Klindworth A."/>
            <person name="Klockow C."/>
            <person name="Richter M."/>
            <person name="Achstetter T."/>
            <person name="Glockner F.O."/>
            <person name="Harder J."/>
        </authorList>
    </citation>
    <scope>NUCLEOTIDE SEQUENCE [LARGE SCALE GENOMIC DNA]</scope>
    <source>
        <strain evidence="1 2">SM1</strain>
    </source>
</reference>
<dbReference type="Proteomes" id="UP000011991">
    <property type="component" value="Unassembled WGS sequence"/>
</dbReference>
<proteinExistence type="predicted"/>
<protein>
    <submittedName>
        <fullName evidence="1">Uncharacterized protein</fullName>
    </submittedName>
</protein>
<dbReference type="EMBL" id="ANOG01000701">
    <property type="protein sequence ID" value="EMI18138.1"/>
    <property type="molecule type" value="Genomic_DNA"/>
</dbReference>
<dbReference type="AlphaFoldDB" id="M5RF87"/>
<dbReference type="PATRIC" id="fig|1265738.3.peg.4948"/>
<name>M5RF87_9BACT</name>
<organism evidence="1 2">
    <name type="scientific">Rhodopirellula maiorica SM1</name>
    <dbReference type="NCBI Taxonomy" id="1265738"/>
    <lineage>
        <taxon>Bacteria</taxon>
        <taxon>Pseudomonadati</taxon>
        <taxon>Planctomycetota</taxon>
        <taxon>Planctomycetia</taxon>
        <taxon>Pirellulales</taxon>
        <taxon>Pirellulaceae</taxon>
        <taxon>Novipirellula</taxon>
    </lineage>
</organism>
<accession>M5RF87</accession>
<gene>
    <name evidence="1" type="ORF">RMSM_04927</name>
</gene>
<comment type="caution">
    <text evidence="1">The sequence shown here is derived from an EMBL/GenBank/DDBJ whole genome shotgun (WGS) entry which is preliminary data.</text>
</comment>
<keyword evidence="2" id="KW-1185">Reference proteome</keyword>